<comment type="function">
    <text evidence="8">Ligates lysine onto the cytidine present at position 34 of the AUA codon-specific tRNA(Ile) that contains the anticodon CAU, in an ATP-dependent manner. Cytidine is converted to lysidine, thus changing the amino acid specificity of the tRNA from methionine to isoleucine.</text>
</comment>
<keyword evidence="6 8" id="KW-0067">ATP-binding</keyword>
<comment type="similarity">
    <text evidence="8">Belongs to the tRNA(Ile)-lysidine synthase family.</text>
</comment>
<dbReference type="RefSeq" id="WP_188420633.1">
    <property type="nucleotide sequence ID" value="NZ_BMDP01000002.1"/>
</dbReference>
<dbReference type="InterPro" id="IPR015262">
    <property type="entry name" value="tRNA_Ile_lys_synt_subst-bd"/>
</dbReference>
<evidence type="ECO:0000313" key="11">
    <source>
        <dbReference type="Proteomes" id="UP000627205"/>
    </source>
</evidence>
<dbReference type="NCBIfam" id="TIGR02433">
    <property type="entry name" value="lysidine_TilS_C"/>
    <property type="match status" value="1"/>
</dbReference>
<dbReference type="Pfam" id="PF01171">
    <property type="entry name" value="ATP_bind_3"/>
    <property type="match status" value="1"/>
</dbReference>
<sequence>MSDKQMPSLQQACERAFREIRTRVSLSATAAERFDAQRVAVAYSGGLDSSVLLQLMHTCAAQQGLQLFTFHVHHGLSPNADRWLTHCAQHAAQLGVVFDSRHIDIERMAAERGVEEAARHSRYAALGAMCLAHRVPLLLTAHHQDDQAETILLQLLRGSGVAGLSGMDDANHAPGLLGDPALMMGRPLLQCARADLEAWAADQAISFVEDESNTDTRYARNALRREVMPALVRHFPGFQQRLSRAAHHAQSAQKLLNELAAQDLSACLDGEGLDVTKLAQFDTERIDNLLRCWFASRGMRMPSTSWLDEVREQLLSAKHDARLCVMHPDGDVRRHRNHVFITPKRDDGAEVLSQSFQWNGEPVMHFPAFGGTLFVEAAEEGIDIGWLAKQTLTIALRGGGEKLKLAWNRPTRSLKAHYQACDVPSWERERLPLVFAGTQLLFAAGIGMDCHAFGAEPGVRVRFRWEFDAEGQSSA</sequence>
<dbReference type="SUPFAM" id="SSF56037">
    <property type="entry name" value="PheT/TilS domain"/>
    <property type="match status" value="1"/>
</dbReference>
<keyword evidence="5 8" id="KW-0547">Nucleotide-binding</keyword>
<evidence type="ECO:0000256" key="3">
    <source>
        <dbReference type="ARBA" id="ARBA00022598"/>
    </source>
</evidence>
<feature type="binding site" evidence="8">
    <location>
        <begin position="44"/>
        <end position="49"/>
    </location>
    <ligand>
        <name>ATP</name>
        <dbReference type="ChEBI" id="CHEBI:30616"/>
    </ligand>
</feature>
<dbReference type="CDD" id="cd01992">
    <property type="entry name" value="TilS_N"/>
    <property type="match status" value="1"/>
</dbReference>
<reference evidence="10" key="1">
    <citation type="journal article" date="2014" name="Int. J. Syst. Evol. Microbiol.">
        <title>Complete genome sequence of Corynebacterium casei LMG S-19264T (=DSM 44701T), isolated from a smear-ripened cheese.</title>
        <authorList>
            <consortium name="US DOE Joint Genome Institute (JGI-PGF)"/>
            <person name="Walter F."/>
            <person name="Albersmeier A."/>
            <person name="Kalinowski J."/>
            <person name="Ruckert C."/>
        </authorList>
    </citation>
    <scope>NUCLEOTIDE SEQUENCE</scope>
    <source>
        <strain evidence="10">CCM 7664</strain>
    </source>
</reference>
<dbReference type="GO" id="GO:0005524">
    <property type="term" value="F:ATP binding"/>
    <property type="evidence" value="ECO:0007669"/>
    <property type="project" value="UniProtKB-UniRule"/>
</dbReference>
<dbReference type="Proteomes" id="UP000627205">
    <property type="component" value="Unassembled WGS sequence"/>
</dbReference>
<keyword evidence="2 8" id="KW-0963">Cytoplasm</keyword>
<dbReference type="SUPFAM" id="SSF52402">
    <property type="entry name" value="Adenine nucleotide alpha hydrolases-like"/>
    <property type="match status" value="1"/>
</dbReference>
<dbReference type="Pfam" id="PF11734">
    <property type="entry name" value="TilS_C"/>
    <property type="match status" value="1"/>
</dbReference>
<keyword evidence="11" id="KW-1185">Reference proteome</keyword>
<dbReference type="EC" id="6.3.4.19" evidence="8"/>
<evidence type="ECO:0000259" key="9">
    <source>
        <dbReference type="SMART" id="SM00977"/>
    </source>
</evidence>
<accession>A0A8J3F9D6</accession>
<dbReference type="InterPro" id="IPR012094">
    <property type="entry name" value="tRNA_Ile_lys_synt"/>
</dbReference>
<comment type="catalytic activity">
    <reaction evidence="7 8">
        <text>cytidine(34) in tRNA(Ile2) + L-lysine + ATP = lysidine(34) in tRNA(Ile2) + AMP + diphosphate + H(+)</text>
        <dbReference type="Rhea" id="RHEA:43744"/>
        <dbReference type="Rhea" id="RHEA-COMP:10625"/>
        <dbReference type="Rhea" id="RHEA-COMP:10670"/>
        <dbReference type="ChEBI" id="CHEBI:15378"/>
        <dbReference type="ChEBI" id="CHEBI:30616"/>
        <dbReference type="ChEBI" id="CHEBI:32551"/>
        <dbReference type="ChEBI" id="CHEBI:33019"/>
        <dbReference type="ChEBI" id="CHEBI:82748"/>
        <dbReference type="ChEBI" id="CHEBI:83665"/>
        <dbReference type="ChEBI" id="CHEBI:456215"/>
        <dbReference type="EC" id="6.3.4.19"/>
    </reaction>
</comment>
<dbReference type="InterPro" id="IPR012795">
    <property type="entry name" value="tRNA_Ile_lys_synt_N"/>
</dbReference>
<dbReference type="InterPro" id="IPR011063">
    <property type="entry name" value="TilS/TtcA_N"/>
</dbReference>
<dbReference type="EMBL" id="BMDP01000002">
    <property type="protein sequence ID" value="GGI54543.1"/>
    <property type="molecule type" value="Genomic_DNA"/>
</dbReference>
<feature type="domain" description="Lysidine-tRNA(Ile) synthetase C-terminal" evidence="9">
    <location>
        <begin position="392"/>
        <end position="465"/>
    </location>
</feature>
<evidence type="ECO:0000256" key="2">
    <source>
        <dbReference type="ARBA" id="ARBA00022490"/>
    </source>
</evidence>
<dbReference type="NCBIfam" id="TIGR02432">
    <property type="entry name" value="lysidine_TilS_N"/>
    <property type="match status" value="1"/>
</dbReference>
<comment type="domain">
    <text evidence="8">The N-terminal region contains the highly conserved SGGXDS motif, predicted to be a P-loop motif involved in ATP binding.</text>
</comment>
<dbReference type="SMART" id="SM00977">
    <property type="entry name" value="TilS_C"/>
    <property type="match status" value="1"/>
</dbReference>
<evidence type="ECO:0000256" key="6">
    <source>
        <dbReference type="ARBA" id="ARBA00022840"/>
    </source>
</evidence>
<keyword evidence="4 8" id="KW-0819">tRNA processing</keyword>
<dbReference type="SUPFAM" id="SSF82829">
    <property type="entry name" value="MesJ substrate recognition domain-like"/>
    <property type="match status" value="1"/>
</dbReference>
<dbReference type="GO" id="GO:0032267">
    <property type="term" value="F:tRNA(Ile)-lysidine synthase activity"/>
    <property type="evidence" value="ECO:0007669"/>
    <property type="project" value="UniProtKB-EC"/>
</dbReference>
<evidence type="ECO:0000256" key="1">
    <source>
        <dbReference type="ARBA" id="ARBA00004496"/>
    </source>
</evidence>
<evidence type="ECO:0000256" key="4">
    <source>
        <dbReference type="ARBA" id="ARBA00022694"/>
    </source>
</evidence>
<dbReference type="Pfam" id="PF09179">
    <property type="entry name" value="TilS"/>
    <property type="match status" value="1"/>
</dbReference>
<reference evidence="10" key="2">
    <citation type="submission" date="2020-09" db="EMBL/GenBank/DDBJ databases">
        <authorList>
            <person name="Sun Q."/>
            <person name="Sedlacek I."/>
        </authorList>
    </citation>
    <scope>NUCLEOTIDE SEQUENCE</scope>
    <source>
        <strain evidence="10">CCM 7664</strain>
    </source>
</reference>
<dbReference type="HAMAP" id="MF_01161">
    <property type="entry name" value="tRNA_Ile_lys_synt"/>
    <property type="match status" value="1"/>
</dbReference>
<evidence type="ECO:0000313" key="10">
    <source>
        <dbReference type="EMBL" id="GGI54543.1"/>
    </source>
</evidence>
<name>A0A8J3F9D6_9BURK</name>
<dbReference type="AlphaFoldDB" id="A0A8J3F9D6"/>
<dbReference type="GO" id="GO:0006400">
    <property type="term" value="P:tRNA modification"/>
    <property type="evidence" value="ECO:0007669"/>
    <property type="project" value="UniProtKB-UniRule"/>
</dbReference>
<dbReference type="Gene3D" id="3.40.50.620">
    <property type="entry name" value="HUPs"/>
    <property type="match status" value="1"/>
</dbReference>
<organism evidence="10 11">
    <name type="scientific">Oxalicibacterium solurbis</name>
    <dbReference type="NCBI Taxonomy" id="69280"/>
    <lineage>
        <taxon>Bacteria</taxon>
        <taxon>Pseudomonadati</taxon>
        <taxon>Pseudomonadota</taxon>
        <taxon>Betaproteobacteria</taxon>
        <taxon>Burkholderiales</taxon>
        <taxon>Oxalobacteraceae</taxon>
        <taxon>Oxalicibacterium</taxon>
    </lineage>
</organism>
<dbReference type="Gene3D" id="1.20.59.20">
    <property type="match status" value="1"/>
</dbReference>
<dbReference type="GO" id="GO:0005737">
    <property type="term" value="C:cytoplasm"/>
    <property type="evidence" value="ECO:0007669"/>
    <property type="project" value="UniProtKB-SubCell"/>
</dbReference>
<evidence type="ECO:0000256" key="5">
    <source>
        <dbReference type="ARBA" id="ARBA00022741"/>
    </source>
</evidence>
<evidence type="ECO:0000256" key="8">
    <source>
        <dbReference type="HAMAP-Rule" id="MF_01161"/>
    </source>
</evidence>
<keyword evidence="3 8" id="KW-0436">Ligase</keyword>
<proteinExistence type="inferred from homology"/>
<gene>
    <name evidence="8 10" type="primary">tilS</name>
    <name evidence="10" type="ORF">GCM10011430_17170</name>
</gene>
<dbReference type="PANTHER" id="PTHR43033:SF1">
    <property type="entry name" value="TRNA(ILE)-LYSIDINE SYNTHASE-RELATED"/>
    <property type="match status" value="1"/>
</dbReference>
<evidence type="ECO:0000256" key="7">
    <source>
        <dbReference type="ARBA" id="ARBA00048539"/>
    </source>
</evidence>
<dbReference type="InterPro" id="IPR014729">
    <property type="entry name" value="Rossmann-like_a/b/a_fold"/>
</dbReference>
<comment type="subcellular location">
    <subcellularLocation>
        <location evidence="1 8">Cytoplasm</location>
    </subcellularLocation>
</comment>
<comment type="caution">
    <text evidence="10">The sequence shown here is derived from an EMBL/GenBank/DDBJ whole genome shotgun (WGS) entry which is preliminary data.</text>
</comment>
<dbReference type="PANTHER" id="PTHR43033">
    <property type="entry name" value="TRNA(ILE)-LYSIDINE SYNTHASE-RELATED"/>
    <property type="match status" value="1"/>
</dbReference>
<protein>
    <recommendedName>
        <fullName evidence="8">tRNA(Ile)-lysidine synthase</fullName>
        <ecNumber evidence="8">6.3.4.19</ecNumber>
    </recommendedName>
    <alternativeName>
        <fullName evidence="8">tRNA(Ile)-2-lysyl-cytidine synthase</fullName>
    </alternativeName>
    <alternativeName>
        <fullName evidence="8">tRNA(Ile)-lysidine synthetase</fullName>
    </alternativeName>
</protein>
<dbReference type="InterPro" id="IPR012796">
    <property type="entry name" value="Lysidine-tRNA-synth_C"/>
</dbReference>